<dbReference type="Pfam" id="PF08245">
    <property type="entry name" value="Mur_ligase_M"/>
    <property type="match status" value="1"/>
</dbReference>
<evidence type="ECO:0000256" key="2">
    <source>
        <dbReference type="ARBA" id="ARBA00022741"/>
    </source>
</evidence>
<evidence type="ECO:0000313" key="8">
    <source>
        <dbReference type="Proteomes" id="UP000289193"/>
    </source>
</evidence>
<dbReference type="EMBL" id="CP031217">
    <property type="protein sequence ID" value="AXH13394.1"/>
    <property type="molecule type" value="Genomic_DNA"/>
</dbReference>
<dbReference type="GO" id="GO:0005524">
    <property type="term" value="F:ATP binding"/>
    <property type="evidence" value="ECO:0007669"/>
    <property type="project" value="UniProtKB-KW"/>
</dbReference>
<keyword evidence="1" id="KW-0436">Ligase</keyword>
<dbReference type="SUPFAM" id="SSF53244">
    <property type="entry name" value="MurD-like peptide ligases, peptide-binding domain"/>
    <property type="match status" value="1"/>
</dbReference>
<dbReference type="PROSITE" id="PS51459">
    <property type="entry name" value="FIDO"/>
    <property type="match status" value="1"/>
</dbReference>
<dbReference type="GO" id="GO:0016881">
    <property type="term" value="F:acid-amino acid ligase activity"/>
    <property type="evidence" value="ECO:0007669"/>
    <property type="project" value="InterPro"/>
</dbReference>
<dbReference type="Proteomes" id="UP000289193">
    <property type="component" value="Unassembled WGS sequence"/>
</dbReference>
<protein>
    <submittedName>
        <fullName evidence="5">UDP-N-acetylmuramyl pentapeptide synthase</fullName>
    </submittedName>
</protein>
<dbReference type="InterPro" id="IPR036565">
    <property type="entry name" value="Mur-like_cat_sf"/>
</dbReference>
<proteinExistence type="predicted"/>
<reference evidence="5 7" key="2">
    <citation type="submission" date="2018-07" db="EMBL/GenBank/DDBJ databases">
        <title>Complete genome of the Arcobacter bivalviorum type strain LMG 26154.</title>
        <authorList>
            <person name="Miller W.G."/>
            <person name="Yee E."/>
            <person name="Bono J.L."/>
        </authorList>
    </citation>
    <scope>NUCLEOTIDE SEQUENCE [LARGE SCALE GENOMIC DNA]</scope>
    <source>
        <strain evidence="5 7">LMG 26154</strain>
    </source>
</reference>
<dbReference type="InterPro" id="IPR013221">
    <property type="entry name" value="Mur_ligase_cen"/>
</dbReference>
<dbReference type="SUPFAM" id="SSF140931">
    <property type="entry name" value="Fic-like"/>
    <property type="match status" value="1"/>
</dbReference>
<dbReference type="Gene3D" id="1.10.3290.10">
    <property type="entry name" value="Fido-like domain"/>
    <property type="match status" value="1"/>
</dbReference>
<dbReference type="KEGG" id="hbv:ABIV_2420"/>
<keyword evidence="8" id="KW-1185">Reference proteome</keyword>
<dbReference type="Gene3D" id="3.90.190.20">
    <property type="entry name" value="Mur ligase, C-terminal domain"/>
    <property type="match status" value="1"/>
</dbReference>
<dbReference type="EMBL" id="PDKM01000003">
    <property type="protein sequence ID" value="RXK10005.1"/>
    <property type="molecule type" value="Genomic_DNA"/>
</dbReference>
<accession>A0AAX2A7Q7</accession>
<dbReference type="SUPFAM" id="SSF53623">
    <property type="entry name" value="MurD-like peptide ligases, catalytic domain"/>
    <property type="match status" value="1"/>
</dbReference>
<evidence type="ECO:0000313" key="7">
    <source>
        <dbReference type="Proteomes" id="UP000253850"/>
    </source>
</evidence>
<evidence type="ECO:0000256" key="1">
    <source>
        <dbReference type="ARBA" id="ARBA00022598"/>
    </source>
</evidence>
<dbReference type="Proteomes" id="UP000253850">
    <property type="component" value="Chromosome"/>
</dbReference>
<dbReference type="InterPro" id="IPR003812">
    <property type="entry name" value="Fido"/>
</dbReference>
<dbReference type="RefSeq" id="WP_114840178.1">
    <property type="nucleotide sequence ID" value="NZ_CP031217.1"/>
</dbReference>
<organism evidence="6 8">
    <name type="scientific">Halarcobacter bivalviorum</name>
    <dbReference type="NCBI Taxonomy" id="663364"/>
    <lineage>
        <taxon>Bacteria</taxon>
        <taxon>Pseudomonadati</taxon>
        <taxon>Campylobacterota</taxon>
        <taxon>Epsilonproteobacteria</taxon>
        <taxon>Campylobacterales</taxon>
        <taxon>Arcobacteraceae</taxon>
        <taxon>Halarcobacter</taxon>
    </lineage>
</organism>
<sequence>MSGIKYLKQFDISQFWRFFVDGRFQKKYNGWVGYEGGERGSVPALLNGFCHMLDNFDISNGLKATYLRELHKICMLSVETTNLKSSPGDIRYLNSGMPFFAKSTTYEHLVEVFELRKGDGTAIFNSKQWGKTADELNVDEVYDFMLKDGKINYRNWYPNLDKKQVEALEGKLSLHEFYEAKHSVQMLMVSKMEEIVDRYNKNIKKAKTDEEKLRVISLVPRELELLHPFPDGNSRTFSCVTLSHLLMFNGFPPALLDNPNLDNEVSHDQWIEEVKKGMKRTLELIKNPEISLFNYSILDMEPENREKFVEMSLVLKEKIDSFKEIFLSPTKLVEYTRGVWLTDINDSMTFTGVGTYGTYYSGNIYFTMAIRDWIKEKKDPMHELKKVLKKDIKAVVIDDKKYLKYVEHLPVLLVDDCFEAFKQCAIKVRQEHNPYTVLVTGTEGKTGAKVQFHHILNKQIKTHAVLNSANTEVPVLRSLINLEVDDKVEINEVSVGSDEAYRVERAMMVNPNLCFFTNIGPNHMDMHKTIENIMIAKSSVVEGLKEGGKCIVNSNIEHYPKLLNAIYKRKPNVEIISYGITKSDKAQLLKQTFDSKNIGWKVEANIDGIKVKYFVPMIQQHAPLASVGILLAVKEMGFDVLKAAKDFEGIEPFETMGRVIKISKKSGDVLFYDQSRRGGIHGMKSAFNDLKNFKVPGKIIALVGGISIKKDSSWTQESHSELAKLINESNIDRLYTTGNFMNYVHENLENKNILVSHEEDIDVLAKSLYLDIKGGDLLFIIGSAYLYLGRVSDRILKMKDRSIFDYRINDYKLTDKKINEYKSLVTMFELENSTIKINDLLYKYELTANSFKESLSKYKNFTEFRKTLLLEFFTTIDKYFISKKLVNVNEDIKSTGMKSYVYNEEYCEMWFNNLDKKVELPKKQLFGSFYYFGNKEYLLHIEVATLNLHIGFVKYEKENGKYKVSKMNENDRISLKKFINSLNFDKKFEGRTWGLGWVSFDYGKFIDFINANNYITATDFKKSELYKDILEPLLERF</sequence>
<evidence type="ECO:0000313" key="6">
    <source>
        <dbReference type="EMBL" id="RXK10005.1"/>
    </source>
</evidence>
<feature type="domain" description="Fido" evidence="4">
    <location>
        <begin position="166"/>
        <end position="296"/>
    </location>
</feature>
<evidence type="ECO:0000259" key="4">
    <source>
        <dbReference type="PROSITE" id="PS51459"/>
    </source>
</evidence>
<dbReference type="Gene3D" id="3.40.1190.10">
    <property type="entry name" value="Mur-like, catalytic domain"/>
    <property type="match status" value="1"/>
</dbReference>
<reference evidence="6 8" key="1">
    <citation type="submission" date="2017-10" db="EMBL/GenBank/DDBJ databases">
        <title>Genomics of the genus Arcobacter.</title>
        <authorList>
            <person name="Perez-Cataluna A."/>
            <person name="Figueras M.J."/>
        </authorList>
    </citation>
    <scope>NUCLEOTIDE SEQUENCE [LARGE SCALE GENOMIC DNA]</scope>
    <source>
        <strain evidence="6 8">CECT 7835</strain>
    </source>
</reference>
<dbReference type="InterPro" id="IPR036597">
    <property type="entry name" value="Fido-like_dom_sf"/>
</dbReference>
<name>A0AAX2A7Q7_9BACT</name>
<evidence type="ECO:0000313" key="5">
    <source>
        <dbReference type="EMBL" id="AXH13394.1"/>
    </source>
</evidence>
<evidence type="ECO:0000256" key="3">
    <source>
        <dbReference type="ARBA" id="ARBA00022840"/>
    </source>
</evidence>
<gene>
    <name evidence="5" type="ORF">ABIV_2420</name>
    <name evidence="6" type="ORF">CRV05_06395</name>
</gene>
<keyword evidence="2" id="KW-0547">Nucleotide-binding</keyword>
<dbReference type="PANTHER" id="PTHR43024:SF1">
    <property type="entry name" value="UDP-N-ACETYLMURAMOYL-TRIPEPTIDE--D-ALANYL-D-ALANINE LIGASE"/>
    <property type="match status" value="1"/>
</dbReference>
<dbReference type="InterPro" id="IPR036615">
    <property type="entry name" value="Mur_ligase_C_dom_sf"/>
</dbReference>
<dbReference type="InterPro" id="IPR051046">
    <property type="entry name" value="MurCDEF_CellWall_CoF430Synth"/>
</dbReference>
<keyword evidence="3" id="KW-0067">ATP-binding</keyword>
<dbReference type="PANTHER" id="PTHR43024">
    <property type="entry name" value="UDP-N-ACETYLMURAMOYL-TRIPEPTIDE--D-ALANYL-D-ALANINE LIGASE"/>
    <property type="match status" value="1"/>
</dbReference>
<dbReference type="AlphaFoldDB" id="A0AAX2A7Q7"/>